<dbReference type="AlphaFoldDB" id="I3S718"/>
<proteinExistence type="evidence at transcript level"/>
<sequence length="127" mass="15017">MMTPYFEKMSMTFLPCSCLPCLYDMIHNFFYPDLMLHLCEDKWPPISHPKRISLHDSQVSPNCLCKVSLVYHKEISLRDSRTTFPRNFITTRHIYYVNNIVSQFPAKIGSQVISPRFTKKYICFVQV</sequence>
<accession>I3S718</accession>
<protein>
    <submittedName>
        <fullName evidence="1">Uncharacterized protein</fullName>
    </submittedName>
</protein>
<name>I3S718_LOTJA</name>
<reference evidence="1" key="1">
    <citation type="submission" date="2012-05" db="EMBL/GenBank/DDBJ databases">
        <authorList>
            <person name="Krishnakumar V."/>
            <person name="Cheung F."/>
            <person name="Xiao Y."/>
            <person name="Chan A."/>
            <person name="Moskal W.A."/>
            <person name="Town C.D."/>
        </authorList>
    </citation>
    <scope>NUCLEOTIDE SEQUENCE</scope>
</reference>
<evidence type="ECO:0000313" key="1">
    <source>
        <dbReference type="EMBL" id="AFK36060.1"/>
    </source>
</evidence>
<dbReference type="EMBL" id="BT136265">
    <property type="protein sequence ID" value="AFK36060.1"/>
    <property type="molecule type" value="mRNA"/>
</dbReference>
<organism evidence="1">
    <name type="scientific">Lotus japonicus</name>
    <name type="common">Lotus corniculatus var. japonicus</name>
    <dbReference type="NCBI Taxonomy" id="34305"/>
    <lineage>
        <taxon>Eukaryota</taxon>
        <taxon>Viridiplantae</taxon>
        <taxon>Streptophyta</taxon>
        <taxon>Embryophyta</taxon>
        <taxon>Tracheophyta</taxon>
        <taxon>Spermatophyta</taxon>
        <taxon>Magnoliopsida</taxon>
        <taxon>eudicotyledons</taxon>
        <taxon>Gunneridae</taxon>
        <taxon>Pentapetalae</taxon>
        <taxon>rosids</taxon>
        <taxon>fabids</taxon>
        <taxon>Fabales</taxon>
        <taxon>Fabaceae</taxon>
        <taxon>Papilionoideae</taxon>
        <taxon>50 kb inversion clade</taxon>
        <taxon>NPAAA clade</taxon>
        <taxon>Hologalegina</taxon>
        <taxon>robinioid clade</taxon>
        <taxon>Loteae</taxon>
        <taxon>Lotus</taxon>
    </lineage>
</organism>